<reference evidence="2" key="1">
    <citation type="journal article" date="2015" name="Nature">
        <title>Complex archaea that bridge the gap between prokaryotes and eukaryotes.</title>
        <authorList>
            <person name="Spang A."/>
            <person name="Saw J.H."/>
            <person name="Jorgensen S.L."/>
            <person name="Zaremba-Niedzwiedzka K."/>
            <person name="Martijn J."/>
            <person name="Lind A.E."/>
            <person name="van Eijk R."/>
            <person name="Schleper C."/>
            <person name="Guy L."/>
            <person name="Ettema T.J."/>
        </authorList>
    </citation>
    <scope>NUCLEOTIDE SEQUENCE</scope>
</reference>
<dbReference type="InterPro" id="IPR035919">
    <property type="entry name" value="EAL_sf"/>
</dbReference>
<dbReference type="CDD" id="cd01948">
    <property type="entry name" value="EAL"/>
    <property type="match status" value="1"/>
</dbReference>
<dbReference type="SMART" id="SM00052">
    <property type="entry name" value="EAL"/>
    <property type="match status" value="1"/>
</dbReference>
<dbReference type="Gene3D" id="3.20.20.450">
    <property type="entry name" value="EAL domain"/>
    <property type="match status" value="1"/>
</dbReference>
<dbReference type="PANTHER" id="PTHR33121:SF71">
    <property type="entry name" value="OXYGEN SENSOR PROTEIN DOSP"/>
    <property type="match status" value="1"/>
</dbReference>
<dbReference type="Pfam" id="PF00563">
    <property type="entry name" value="EAL"/>
    <property type="match status" value="1"/>
</dbReference>
<proteinExistence type="predicted"/>
<dbReference type="InterPro" id="IPR050706">
    <property type="entry name" value="Cyclic-di-GMP_PDE-like"/>
</dbReference>
<dbReference type="AlphaFoldDB" id="A0A0F9XZ05"/>
<dbReference type="PANTHER" id="PTHR33121">
    <property type="entry name" value="CYCLIC DI-GMP PHOSPHODIESTERASE PDEF"/>
    <property type="match status" value="1"/>
</dbReference>
<dbReference type="SUPFAM" id="SSF141868">
    <property type="entry name" value="EAL domain-like"/>
    <property type="match status" value="1"/>
</dbReference>
<dbReference type="PROSITE" id="PS50883">
    <property type="entry name" value="EAL"/>
    <property type="match status" value="1"/>
</dbReference>
<dbReference type="EMBL" id="LAZR01000057">
    <property type="protein sequence ID" value="KKN97593.1"/>
    <property type="molecule type" value="Genomic_DNA"/>
</dbReference>
<sequence>MSDIAASALVLQQLADLGVNLSIDDFGSGHSSLLYLKRLPVKELKIDRGFVHDLAHDVADEAIISAIVQLGHALNLRIVAEGVESTEQRDFLTQLGCDVLQGYLFCHPLPPVQLFQTLFEGVSDPMLD</sequence>
<name>A0A0F9XZ05_9ZZZZ</name>
<feature type="domain" description="EAL" evidence="1">
    <location>
        <begin position="1"/>
        <end position="122"/>
    </location>
</feature>
<evidence type="ECO:0000313" key="2">
    <source>
        <dbReference type="EMBL" id="KKN97593.1"/>
    </source>
</evidence>
<dbReference type="GO" id="GO:0071111">
    <property type="term" value="F:cyclic-guanylate-specific phosphodiesterase activity"/>
    <property type="evidence" value="ECO:0007669"/>
    <property type="project" value="InterPro"/>
</dbReference>
<gene>
    <name evidence="2" type="ORF">LCGC14_0157120</name>
</gene>
<evidence type="ECO:0000259" key="1">
    <source>
        <dbReference type="PROSITE" id="PS50883"/>
    </source>
</evidence>
<comment type="caution">
    <text evidence="2">The sequence shown here is derived from an EMBL/GenBank/DDBJ whole genome shotgun (WGS) entry which is preliminary data.</text>
</comment>
<protein>
    <recommendedName>
        <fullName evidence="1">EAL domain-containing protein</fullName>
    </recommendedName>
</protein>
<dbReference type="InterPro" id="IPR001633">
    <property type="entry name" value="EAL_dom"/>
</dbReference>
<organism evidence="2">
    <name type="scientific">marine sediment metagenome</name>
    <dbReference type="NCBI Taxonomy" id="412755"/>
    <lineage>
        <taxon>unclassified sequences</taxon>
        <taxon>metagenomes</taxon>
        <taxon>ecological metagenomes</taxon>
    </lineage>
</organism>
<accession>A0A0F9XZ05</accession>